<keyword evidence="5" id="KW-0812">Transmembrane</keyword>
<dbReference type="PROSITE" id="PS01225">
    <property type="entry name" value="CTCK_2"/>
    <property type="match status" value="1"/>
</dbReference>
<evidence type="ECO:0000313" key="7">
    <source>
        <dbReference type="EMBL" id="VDI08382.1"/>
    </source>
</evidence>
<comment type="caution">
    <text evidence="4">Lacks conserved residue(s) required for the propagation of feature annotation.</text>
</comment>
<dbReference type="InterPro" id="IPR029034">
    <property type="entry name" value="Cystine-knot_cytokine"/>
</dbReference>
<dbReference type="Proteomes" id="UP000596742">
    <property type="component" value="Unassembled WGS sequence"/>
</dbReference>
<dbReference type="GO" id="GO:0016055">
    <property type="term" value="P:Wnt signaling pathway"/>
    <property type="evidence" value="ECO:0007669"/>
    <property type="project" value="InterPro"/>
</dbReference>
<dbReference type="Pfam" id="PF00007">
    <property type="entry name" value="Cys_knot"/>
    <property type="match status" value="1"/>
</dbReference>
<reference evidence="7" key="1">
    <citation type="submission" date="2018-11" db="EMBL/GenBank/DDBJ databases">
        <authorList>
            <person name="Alioto T."/>
            <person name="Alioto T."/>
        </authorList>
    </citation>
    <scope>NUCLEOTIDE SEQUENCE</scope>
</reference>
<organism evidence="7 8">
    <name type="scientific">Mytilus galloprovincialis</name>
    <name type="common">Mediterranean mussel</name>
    <dbReference type="NCBI Taxonomy" id="29158"/>
    <lineage>
        <taxon>Eukaryota</taxon>
        <taxon>Metazoa</taxon>
        <taxon>Spiralia</taxon>
        <taxon>Lophotrochozoa</taxon>
        <taxon>Mollusca</taxon>
        <taxon>Bivalvia</taxon>
        <taxon>Autobranchia</taxon>
        <taxon>Pteriomorphia</taxon>
        <taxon>Mytilida</taxon>
        <taxon>Mytiloidea</taxon>
        <taxon>Mytilidae</taxon>
        <taxon>Mytilinae</taxon>
        <taxon>Mytilus</taxon>
    </lineage>
</organism>
<dbReference type="PRINTS" id="PR01304">
    <property type="entry name" value="NORRIEDSEASE"/>
</dbReference>
<dbReference type="PANTHER" id="PTHR28611">
    <property type="entry name" value="NORRIN"/>
    <property type="match status" value="1"/>
</dbReference>
<evidence type="ECO:0000256" key="3">
    <source>
        <dbReference type="ARBA" id="ARBA00023157"/>
    </source>
</evidence>
<feature type="transmembrane region" description="Helical" evidence="5">
    <location>
        <begin position="6"/>
        <end position="22"/>
    </location>
</feature>
<evidence type="ECO:0000256" key="2">
    <source>
        <dbReference type="ARBA" id="ARBA00022525"/>
    </source>
</evidence>
<keyword evidence="8" id="KW-1185">Reference proteome</keyword>
<dbReference type="GO" id="GO:0005615">
    <property type="term" value="C:extracellular space"/>
    <property type="evidence" value="ECO:0007669"/>
    <property type="project" value="InterPro"/>
</dbReference>
<keyword evidence="3" id="KW-1015">Disulfide bond</keyword>
<dbReference type="InterPro" id="IPR006207">
    <property type="entry name" value="Cys_knot_C"/>
</dbReference>
<dbReference type="PANTHER" id="PTHR28611:SF1">
    <property type="entry name" value="NORRIN"/>
    <property type="match status" value="1"/>
</dbReference>
<comment type="subcellular location">
    <subcellularLocation>
        <location evidence="1">Secreted</location>
    </subcellularLocation>
</comment>
<dbReference type="Gene3D" id="2.10.90.10">
    <property type="entry name" value="Cystine-knot cytokines"/>
    <property type="match status" value="1"/>
</dbReference>
<dbReference type="AlphaFoldDB" id="A0A8B6CQZ8"/>
<keyword evidence="5" id="KW-0472">Membrane</keyword>
<evidence type="ECO:0000256" key="1">
    <source>
        <dbReference type="ARBA" id="ARBA00004613"/>
    </source>
</evidence>
<dbReference type="GO" id="GO:0045893">
    <property type="term" value="P:positive regulation of DNA-templated transcription"/>
    <property type="evidence" value="ECO:0007669"/>
    <property type="project" value="TreeGrafter"/>
</dbReference>
<evidence type="ECO:0000256" key="4">
    <source>
        <dbReference type="PROSITE-ProRule" id="PRU00039"/>
    </source>
</evidence>
<comment type="caution">
    <text evidence="7">The sequence shown here is derived from an EMBL/GenBank/DDBJ whole genome shotgun (WGS) entry which is preliminary data.</text>
</comment>
<keyword evidence="2" id="KW-0964">Secreted</keyword>
<feature type="domain" description="CTCK" evidence="6">
    <location>
        <begin position="28"/>
        <end position="120"/>
    </location>
</feature>
<dbReference type="EMBL" id="UYJE01002171">
    <property type="protein sequence ID" value="VDI08382.1"/>
    <property type="molecule type" value="Genomic_DNA"/>
</dbReference>
<accession>A0A8B6CQZ8</accession>
<dbReference type="GO" id="GO:0005109">
    <property type="term" value="F:frizzled binding"/>
    <property type="evidence" value="ECO:0007669"/>
    <property type="project" value="TreeGrafter"/>
</dbReference>
<sequence>MENGLIFVWTMFYIGFVTVETVKRENRCMRHYFVTTIKHPSKECDSKNVLMSRCEGHCRKSKTEPEISFSPVLYTPFRYTCQCCRQSLSIMKAVRLQCKDDNFVYATYRYILRCGCHHCHNKW</sequence>
<name>A0A8B6CQZ8_MYTGA</name>
<evidence type="ECO:0000256" key="5">
    <source>
        <dbReference type="SAM" id="Phobius"/>
    </source>
</evidence>
<dbReference type="GO" id="GO:0110135">
    <property type="term" value="P:Norrin signaling pathway"/>
    <property type="evidence" value="ECO:0007669"/>
    <property type="project" value="TreeGrafter"/>
</dbReference>
<dbReference type="InterPro" id="IPR003064">
    <property type="entry name" value="Norrie_dis"/>
</dbReference>
<evidence type="ECO:0000259" key="6">
    <source>
        <dbReference type="PROSITE" id="PS01225"/>
    </source>
</evidence>
<dbReference type="SMART" id="SM00041">
    <property type="entry name" value="CT"/>
    <property type="match status" value="1"/>
</dbReference>
<gene>
    <name evidence="7" type="ORF">MGAL_10B067414</name>
</gene>
<dbReference type="GO" id="GO:0005125">
    <property type="term" value="F:cytokine activity"/>
    <property type="evidence" value="ECO:0007669"/>
    <property type="project" value="TreeGrafter"/>
</dbReference>
<proteinExistence type="predicted"/>
<keyword evidence="5" id="KW-1133">Transmembrane helix</keyword>
<dbReference type="InterPro" id="IPR006208">
    <property type="entry name" value="Glyco_hormone_CN"/>
</dbReference>
<evidence type="ECO:0000313" key="8">
    <source>
        <dbReference type="Proteomes" id="UP000596742"/>
    </source>
</evidence>
<protein>
    <recommendedName>
        <fullName evidence="6">CTCK domain-containing protein</fullName>
    </recommendedName>
</protein>